<organism evidence="2">
    <name type="scientific">bioreactor metagenome</name>
    <dbReference type="NCBI Taxonomy" id="1076179"/>
    <lineage>
        <taxon>unclassified sequences</taxon>
        <taxon>metagenomes</taxon>
        <taxon>ecological metagenomes</taxon>
    </lineage>
</organism>
<dbReference type="AlphaFoldDB" id="A0A645HYR7"/>
<evidence type="ECO:0000313" key="2">
    <source>
        <dbReference type="EMBL" id="MPN44050.1"/>
    </source>
</evidence>
<accession>A0A645HYR7</accession>
<proteinExistence type="predicted"/>
<feature type="transmembrane region" description="Helical" evidence="1">
    <location>
        <begin position="12"/>
        <end position="34"/>
    </location>
</feature>
<sequence>MSYALNSLSLEYNSIAFFTSIISFWGANTLLLLIKSVICSTVNVFPSISSEDCIDFILFRFRNSVGGFISFADLISPIFSEMDEVSFNISLVIS</sequence>
<keyword evidence="1" id="KW-1133">Transmembrane helix</keyword>
<keyword evidence="1" id="KW-0472">Membrane</keyword>
<protein>
    <submittedName>
        <fullName evidence="2">Uncharacterized protein</fullName>
    </submittedName>
</protein>
<keyword evidence="1" id="KW-0812">Transmembrane</keyword>
<gene>
    <name evidence="2" type="ORF">SDC9_191611</name>
</gene>
<name>A0A645HYR7_9ZZZZ</name>
<reference evidence="2" key="1">
    <citation type="submission" date="2019-08" db="EMBL/GenBank/DDBJ databases">
        <authorList>
            <person name="Kucharzyk K."/>
            <person name="Murdoch R.W."/>
            <person name="Higgins S."/>
            <person name="Loffler F."/>
        </authorList>
    </citation>
    <scope>NUCLEOTIDE SEQUENCE</scope>
</reference>
<evidence type="ECO:0000256" key="1">
    <source>
        <dbReference type="SAM" id="Phobius"/>
    </source>
</evidence>
<comment type="caution">
    <text evidence="2">The sequence shown here is derived from an EMBL/GenBank/DDBJ whole genome shotgun (WGS) entry which is preliminary data.</text>
</comment>
<dbReference type="EMBL" id="VSSQ01102866">
    <property type="protein sequence ID" value="MPN44050.1"/>
    <property type="molecule type" value="Genomic_DNA"/>
</dbReference>